<evidence type="ECO:0000313" key="9">
    <source>
        <dbReference type="EMBL" id="GIJ46176.1"/>
    </source>
</evidence>
<feature type="transmembrane region" description="Helical" evidence="7">
    <location>
        <begin position="420"/>
        <end position="450"/>
    </location>
</feature>
<feature type="transmembrane region" description="Helical" evidence="7">
    <location>
        <begin position="787"/>
        <end position="810"/>
    </location>
</feature>
<keyword evidence="3 7" id="KW-0812">Transmembrane</keyword>
<comment type="caution">
    <text evidence="9">The sequence shown here is derived from an EMBL/GenBank/DDBJ whole genome shotgun (WGS) entry which is preliminary data.</text>
</comment>
<feature type="transmembrane region" description="Helical" evidence="7">
    <location>
        <begin position="299"/>
        <end position="327"/>
    </location>
</feature>
<evidence type="ECO:0000256" key="2">
    <source>
        <dbReference type="ARBA" id="ARBA00022475"/>
    </source>
</evidence>
<dbReference type="GO" id="GO:0005886">
    <property type="term" value="C:plasma membrane"/>
    <property type="evidence" value="ECO:0007669"/>
    <property type="project" value="UniProtKB-SubCell"/>
</dbReference>
<dbReference type="Proteomes" id="UP000619260">
    <property type="component" value="Unassembled WGS sequence"/>
</dbReference>
<dbReference type="GO" id="GO:0022857">
    <property type="term" value="F:transmembrane transporter activity"/>
    <property type="evidence" value="ECO:0007669"/>
    <property type="project" value="TreeGrafter"/>
</dbReference>
<evidence type="ECO:0000256" key="7">
    <source>
        <dbReference type="SAM" id="Phobius"/>
    </source>
</evidence>
<keyword evidence="4 7" id="KW-1133">Transmembrane helix</keyword>
<protein>
    <recommendedName>
        <fullName evidence="8">ABC3 transporter permease C-terminal domain-containing protein</fullName>
    </recommendedName>
</protein>
<feature type="transmembrane region" description="Helical" evidence="7">
    <location>
        <begin position="258"/>
        <end position="278"/>
    </location>
</feature>
<evidence type="ECO:0000256" key="3">
    <source>
        <dbReference type="ARBA" id="ARBA00022692"/>
    </source>
</evidence>
<comment type="similarity">
    <text evidence="6">Belongs to the ABC-4 integral membrane protein family.</text>
</comment>
<evidence type="ECO:0000259" key="8">
    <source>
        <dbReference type="Pfam" id="PF02687"/>
    </source>
</evidence>
<evidence type="ECO:0000256" key="6">
    <source>
        <dbReference type="ARBA" id="ARBA00038076"/>
    </source>
</evidence>
<dbReference type="InterPro" id="IPR050250">
    <property type="entry name" value="Macrolide_Exporter_MacB"/>
</dbReference>
<dbReference type="PANTHER" id="PTHR30572:SF4">
    <property type="entry name" value="ABC TRANSPORTER PERMEASE YTRF"/>
    <property type="match status" value="1"/>
</dbReference>
<feature type="domain" description="ABC3 transporter permease C-terminal" evidence="8">
    <location>
        <begin position="700"/>
        <end position="811"/>
    </location>
</feature>
<evidence type="ECO:0000256" key="5">
    <source>
        <dbReference type="ARBA" id="ARBA00023136"/>
    </source>
</evidence>
<keyword evidence="5 7" id="KW-0472">Membrane</keyword>
<evidence type="ECO:0000256" key="4">
    <source>
        <dbReference type="ARBA" id="ARBA00022989"/>
    </source>
</evidence>
<dbReference type="PANTHER" id="PTHR30572">
    <property type="entry name" value="MEMBRANE COMPONENT OF TRANSPORTER-RELATED"/>
    <property type="match status" value="1"/>
</dbReference>
<feature type="transmembrane region" description="Helical" evidence="7">
    <location>
        <begin position="751"/>
        <end position="775"/>
    </location>
</feature>
<keyword evidence="10" id="KW-1185">Reference proteome</keyword>
<reference evidence="9" key="1">
    <citation type="submission" date="2021-01" db="EMBL/GenBank/DDBJ databases">
        <title>Whole genome shotgun sequence of Virgisporangium aliadipatigenens NBRC 105644.</title>
        <authorList>
            <person name="Komaki H."/>
            <person name="Tamura T."/>
        </authorList>
    </citation>
    <scope>NUCLEOTIDE SEQUENCE</scope>
    <source>
        <strain evidence="9">NBRC 105644</strain>
    </source>
</reference>
<dbReference type="InterPro" id="IPR003838">
    <property type="entry name" value="ABC3_permease_C"/>
</dbReference>
<feature type="transmembrane region" description="Helical" evidence="7">
    <location>
        <begin position="695"/>
        <end position="719"/>
    </location>
</feature>
<proteinExistence type="inferred from homology"/>
<accession>A0A8J3YLQ4</accession>
<evidence type="ECO:0000313" key="10">
    <source>
        <dbReference type="Proteomes" id="UP000619260"/>
    </source>
</evidence>
<dbReference type="EMBL" id="BOPF01000009">
    <property type="protein sequence ID" value="GIJ46176.1"/>
    <property type="molecule type" value="Genomic_DNA"/>
</dbReference>
<evidence type="ECO:0000256" key="1">
    <source>
        <dbReference type="ARBA" id="ARBA00004651"/>
    </source>
</evidence>
<gene>
    <name evidence="9" type="ORF">Val02_30620</name>
</gene>
<feature type="domain" description="ABC3 transporter permease C-terminal" evidence="8">
    <location>
        <begin position="258"/>
        <end position="376"/>
    </location>
</feature>
<dbReference type="Pfam" id="PF02687">
    <property type="entry name" value="FtsX"/>
    <property type="match status" value="2"/>
</dbReference>
<sequence>MTALACYTFRARWIGFAGSLAAVALGVALFTAAGLTLAAAMRGSDEPPRWYISPSVVVAGPDGAGSTPHRSATDPPLPPGERGFVPAATVPTLSTVDGASTVIVDRAGYARYGPAGEAHPWAAGALHPVRMRDGAPPTRDDHVVVTSPSDRRPGDVITVATVSGPEPFTVSGVVDSAAAPALYVTDATAARLARDRIAAVVLLPRPGTDPHTLAERARAALGDATPLRVLTGSDRRGAELDPDAGLEIAAVSLVGTTAGVAGVVAAVVVSGTFAFTVAQRRREFALLRAAGATPGQVRAVVVAEAALVGSVAGVAGAVLGTVLAPVFAAWLARHGMAPSDFAVRPVWWAPAAGFALGLVVALAGASVAARRAARTAPVDALREASTGRSAMTVTRCVAAAFCLGGVVPIARLMAGPAGAAYLLLVVLLLIMAGAMLLPALPIPVGTLLTVGRGAIAALARADVLAERRRYVSTAVPVLITIGLAGGALVGTATISATEAAALRHRLTASVVVTAAGAAALPVSAVERTRAVPGVAAAMPVKTTTVFDSVGGRVREVSAWYTDGPAAATLIRLPVAAGTFAELTDDSVAVNAALAAAHGWRPGARARLWLNDGAVAELRVVAVFADRLGLPELFLPWSLAAAHSTTPTPDAIYLAVGSPADHRAVDAAVTALGGTALPTAQYLTTLDSEFDRLNRLALLTVLGATLVYTAISIANTQLIATTGRRRELATLRRIGATRGQVRWLLWRGALTVWSVGVACGGLVTVGTLIAIHAALGRSTDAVSTRVPVLPLLAVVVCCGAITVAAGVAPAWRPPGRRP</sequence>
<feature type="transmembrane region" description="Helical" evidence="7">
    <location>
        <begin position="347"/>
        <end position="369"/>
    </location>
</feature>
<dbReference type="AlphaFoldDB" id="A0A8J3YLQ4"/>
<name>A0A8J3YLQ4_9ACTN</name>
<keyword evidence="2" id="KW-1003">Cell membrane</keyword>
<feature type="transmembrane region" description="Helical" evidence="7">
    <location>
        <begin position="390"/>
        <end position="414"/>
    </location>
</feature>
<comment type="subcellular location">
    <subcellularLocation>
        <location evidence="1">Cell membrane</location>
        <topology evidence="1">Multi-pass membrane protein</topology>
    </subcellularLocation>
</comment>
<organism evidence="9 10">
    <name type="scientific">Virgisporangium aliadipatigenens</name>
    <dbReference type="NCBI Taxonomy" id="741659"/>
    <lineage>
        <taxon>Bacteria</taxon>
        <taxon>Bacillati</taxon>
        <taxon>Actinomycetota</taxon>
        <taxon>Actinomycetes</taxon>
        <taxon>Micromonosporales</taxon>
        <taxon>Micromonosporaceae</taxon>
        <taxon>Virgisporangium</taxon>
    </lineage>
</organism>
<feature type="transmembrane region" description="Helical" evidence="7">
    <location>
        <begin position="470"/>
        <end position="494"/>
    </location>
</feature>
<dbReference type="RefSeq" id="WP_203899701.1">
    <property type="nucleotide sequence ID" value="NZ_BOPF01000009.1"/>
</dbReference>